<dbReference type="InterPro" id="IPR011990">
    <property type="entry name" value="TPR-like_helical_dom_sf"/>
</dbReference>
<dbReference type="Pfam" id="PF13374">
    <property type="entry name" value="TPR_10"/>
    <property type="match status" value="1"/>
</dbReference>
<accession>A0A9N8X4Q5</accession>
<dbReference type="GO" id="GO:0009190">
    <property type="term" value="P:cyclic nucleotide biosynthetic process"/>
    <property type="evidence" value="ECO:0007669"/>
    <property type="project" value="InterPro"/>
</dbReference>
<dbReference type="Pfam" id="PF00211">
    <property type="entry name" value="Guanylate_cyc"/>
    <property type="match status" value="1"/>
</dbReference>
<reference evidence="5" key="1">
    <citation type="submission" date="2021-04" db="EMBL/GenBank/DDBJ databases">
        <authorList>
            <person name="Vanwijnsberghe S."/>
        </authorList>
    </citation>
    <scope>NUCLEOTIDE SEQUENCE</scope>
    <source>
        <strain evidence="5">LMG 31841</strain>
    </source>
</reference>
<dbReference type="InterPro" id="IPR001660">
    <property type="entry name" value="SAM"/>
</dbReference>
<evidence type="ECO:0000313" key="5">
    <source>
        <dbReference type="EMBL" id="CAG4927497.1"/>
    </source>
</evidence>
<dbReference type="EMBL" id="CAJQZC010000018">
    <property type="protein sequence ID" value="CAG4927497.1"/>
    <property type="molecule type" value="Genomic_DNA"/>
</dbReference>
<protein>
    <recommendedName>
        <fullName evidence="7">Adenylate/guanylate cyclase domain-containing protein</fullName>
    </recommendedName>
</protein>
<dbReference type="PROSITE" id="PS50105">
    <property type="entry name" value="SAM_DOMAIN"/>
    <property type="match status" value="1"/>
</dbReference>
<dbReference type="GO" id="GO:0005524">
    <property type="term" value="F:ATP binding"/>
    <property type="evidence" value="ECO:0007669"/>
    <property type="project" value="UniProtKB-KW"/>
</dbReference>
<dbReference type="SUPFAM" id="SSF48452">
    <property type="entry name" value="TPR-like"/>
    <property type="match status" value="2"/>
</dbReference>
<dbReference type="PANTHER" id="PTHR16305">
    <property type="entry name" value="TESTICULAR SOLUBLE ADENYLYL CYCLASE"/>
    <property type="match status" value="1"/>
</dbReference>
<sequence length="1107" mass="120546">MSTATEWLESLGLAGYAQIFAENGIDYAVLCDLTDQDLKGLGVLLGHRRKMLRAIAQLEASAVAIPPVAAAVVPHDDADRRQLTILFCDLVGSTALSAQLDPEDMRKILGAYHRCCADVITRAGGFVAKYMGDGVLAYFGYPRAHEDDPERAVRAGLTLVESIDRLDVGINASLRVRIGIATGIVVVGDLTGEGEARERGVVGETPNLAARLQTLADAGAVVISASTQRLTGGLFDYRDMGLATVKGIGEAVQVWQVLGPGRVESRFEALHAASLMPIVGRDEEVELLLRRWQRAKGGEGQVVLLSGEPGIGKSRLTAALDERLQSEPHTRLRYFCVHRHEDSASYPFISQLERAAGLRRNDTAAHRLDKLEAVLALAADNLSQDVPLLAALLSIATERRYPTLDLAPQKLKEKTLGAMIAQIKGLATRQPLLIVFEDAHWADPSSLEALDRLVDCLVELPVLLIITFRPEFTPPWIGRSQVTLLTLNCLPPRQRAEMIERVTGGKALPSEVRDQIIDHTDGIPLFVEELTKTVLESGLLREQDGHYVLDGSLPPLAIPTTLHASLMARLDRLASTRDVAQIGAAIGRQFSYELISEVASMQRDRLDAALDDLVSAELVFRRGTPPDAEYTFKHALVQDAAYSSLLRSRRQQLHARTATVLESRFPDVVEQQPELLAAHCAQAGWTEKAARLWRRAGHSTARRAAHREASALFEKALTAHAALPSSAGTLAETIDIRWDLHHSLYPLGQLDRTRTNLEEAEHIAERLGDEVRLARVLSSLVYTLGSLGDLAGAVETGERALRLAEQRNDPDGKLRVNMMLARSLYGRGDFERAVAHARHALELLLAGGDHDPRREDYPTIGRVNGRIWLVLCLAELGRFDEASILGQEATDIARGMNGLEELVFAGLGVGRMHVIRGNPDIAVEVLEPALALCKRAEFPVYVSRVASTLGAAYASLGRVDEALVLLEEAVREAIANNFVFGQSLVLTYFGRACHLAGRHDEALTYTQSAIQASQASGERGNEAWACCLLGDLVADGDCTPSGIEQATNHYGTALRIAQEVGMRPLKAQCLYGLSRLQRMAGNDILAARHASAATLLCHEMGMQSKVR</sequence>
<dbReference type="SMART" id="SM00454">
    <property type="entry name" value="SAM"/>
    <property type="match status" value="1"/>
</dbReference>
<dbReference type="Gene3D" id="3.30.70.1230">
    <property type="entry name" value="Nucleotide cyclase"/>
    <property type="match status" value="1"/>
</dbReference>
<proteinExistence type="predicted"/>
<keyword evidence="6" id="KW-1185">Reference proteome</keyword>
<dbReference type="InterPro" id="IPR019734">
    <property type="entry name" value="TPR_rpt"/>
</dbReference>
<dbReference type="SMART" id="SM00028">
    <property type="entry name" value="TPR"/>
    <property type="match status" value="5"/>
</dbReference>
<dbReference type="PROSITE" id="PS50125">
    <property type="entry name" value="GUANYLATE_CYCLASE_2"/>
    <property type="match status" value="1"/>
</dbReference>
<dbReference type="CDD" id="cd09487">
    <property type="entry name" value="SAM_superfamily"/>
    <property type="match status" value="1"/>
</dbReference>
<dbReference type="CDD" id="cd07302">
    <property type="entry name" value="CHD"/>
    <property type="match status" value="1"/>
</dbReference>
<evidence type="ECO:0000256" key="2">
    <source>
        <dbReference type="ARBA" id="ARBA00022840"/>
    </source>
</evidence>
<dbReference type="SUPFAM" id="SSF47769">
    <property type="entry name" value="SAM/Pointed domain"/>
    <property type="match status" value="1"/>
</dbReference>
<dbReference type="GO" id="GO:0035556">
    <property type="term" value="P:intracellular signal transduction"/>
    <property type="evidence" value="ECO:0007669"/>
    <property type="project" value="InterPro"/>
</dbReference>
<evidence type="ECO:0000313" key="6">
    <source>
        <dbReference type="Proteomes" id="UP000789704"/>
    </source>
</evidence>
<feature type="domain" description="SAM" evidence="3">
    <location>
        <begin position="1"/>
        <end position="61"/>
    </location>
</feature>
<dbReference type="InterPro" id="IPR029787">
    <property type="entry name" value="Nucleotide_cyclase"/>
</dbReference>
<dbReference type="RefSeq" id="WP_228883879.1">
    <property type="nucleotide sequence ID" value="NZ_CAJQZC010000018.1"/>
</dbReference>
<dbReference type="GO" id="GO:0004016">
    <property type="term" value="F:adenylate cyclase activity"/>
    <property type="evidence" value="ECO:0007669"/>
    <property type="project" value="TreeGrafter"/>
</dbReference>
<keyword evidence="2" id="KW-0067">ATP-binding</keyword>
<comment type="caution">
    <text evidence="5">The sequence shown here is derived from an EMBL/GenBank/DDBJ whole genome shotgun (WGS) entry which is preliminary data.</text>
</comment>
<organism evidence="5 6">
    <name type="scientific">Paraburkholderia saeva</name>
    <dbReference type="NCBI Taxonomy" id="2777537"/>
    <lineage>
        <taxon>Bacteria</taxon>
        <taxon>Pseudomonadati</taxon>
        <taxon>Pseudomonadota</taxon>
        <taxon>Betaproteobacteria</taxon>
        <taxon>Burkholderiales</taxon>
        <taxon>Burkholderiaceae</taxon>
        <taxon>Paraburkholderia</taxon>
    </lineage>
</organism>
<feature type="domain" description="Guanylate cyclase" evidence="4">
    <location>
        <begin position="84"/>
        <end position="213"/>
    </location>
</feature>
<evidence type="ECO:0000259" key="3">
    <source>
        <dbReference type="PROSITE" id="PS50105"/>
    </source>
</evidence>
<dbReference type="SUPFAM" id="SSF52540">
    <property type="entry name" value="P-loop containing nucleoside triphosphate hydrolases"/>
    <property type="match status" value="1"/>
</dbReference>
<evidence type="ECO:0000259" key="4">
    <source>
        <dbReference type="PROSITE" id="PS50125"/>
    </source>
</evidence>
<dbReference type="Pfam" id="PF13191">
    <property type="entry name" value="AAA_16"/>
    <property type="match status" value="1"/>
</dbReference>
<dbReference type="Proteomes" id="UP000789704">
    <property type="component" value="Unassembled WGS sequence"/>
</dbReference>
<dbReference type="InterPro" id="IPR041664">
    <property type="entry name" value="AAA_16"/>
</dbReference>
<evidence type="ECO:0000256" key="1">
    <source>
        <dbReference type="ARBA" id="ARBA00022741"/>
    </source>
</evidence>
<dbReference type="GO" id="GO:0005737">
    <property type="term" value="C:cytoplasm"/>
    <property type="evidence" value="ECO:0007669"/>
    <property type="project" value="TreeGrafter"/>
</dbReference>
<dbReference type="AlphaFoldDB" id="A0A9N8X4Q5"/>
<keyword evidence="1" id="KW-0547">Nucleotide-binding</keyword>
<dbReference type="SUPFAM" id="SSF55073">
    <property type="entry name" value="Nucleotide cyclase"/>
    <property type="match status" value="1"/>
</dbReference>
<gene>
    <name evidence="5" type="ORF">LMG31841_05699</name>
</gene>
<evidence type="ECO:0008006" key="7">
    <source>
        <dbReference type="Google" id="ProtNLM"/>
    </source>
</evidence>
<dbReference type="Pfam" id="PF00536">
    <property type="entry name" value="SAM_1"/>
    <property type="match status" value="1"/>
</dbReference>
<name>A0A9N8X4Q5_9BURK</name>
<dbReference type="SMART" id="SM00044">
    <property type="entry name" value="CYCc"/>
    <property type="match status" value="1"/>
</dbReference>
<dbReference type="Gene3D" id="1.10.150.50">
    <property type="entry name" value="Transcription Factor, Ets-1"/>
    <property type="match status" value="1"/>
</dbReference>
<dbReference type="InterPro" id="IPR013761">
    <property type="entry name" value="SAM/pointed_sf"/>
</dbReference>
<dbReference type="InterPro" id="IPR027417">
    <property type="entry name" value="P-loop_NTPase"/>
</dbReference>
<dbReference type="Gene3D" id="1.25.40.10">
    <property type="entry name" value="Tetratricopeptide repeat domain"/>
    <property type="match status" value="2"/>
</dbReference>
<dbReference type="InterPro" id="IPR001054">
    <property type="entry name" value="A/G_cyclase"/>
</dbReference>
<dbReference type="Gene3D" id="3.40.50.300">
    <property type="entry name" value="P-loop containing nucleotide triphosphate hydrolases"/>
    <property type="match status" value="1"/>
</dbReference>
<dbReference type="PANTHER" id="PTHR16305:SF28">
    <property type="entry name" value="GUANYLATE CYCLASE DOMAIN-CONTAINING PROTEIN"/>
    <property type="match status" value="1"/>
</dbReference>